<gene>
    <name evidence="1" type="ORF">IPN91_15830</name>
</gene>
<dbReference type="GO" id="GO:0016020">
    <property type="term" value="C:membrane"/>
    <property type="evidence" value="ECO:0007669"/>
    <property type="project" value="InterPro"/>
</dbReference>
<dbReference type="EMBL" id="JADKCH010000035">
    <property type="protein sequence ID" value="MBK8574049.1"/>
    <property type="molecule type" value="Genomic_DNA"/>
</dbReference>
<accession>A0A936F4M9</accession>
<organism evidence="1 2">
    <name type="scientific">Candidatus Geothrix odensensis</name>
    <dbReference type="NCBI Taxonomy" id="2954440"/>
    <lineage>
        <taxon>Bacteria</taxon>
        <taxon>Pseudomonadati</taxon>
        <taxon>Acidobacteriota</taxon>
        <taxon>Holophagae</taxon>
        <taxon>Holophagales</taxon>
        <taxon>Holophagaceae</taxon>
        <taxon>Geothrix</taxon>
    </lineage>
</organism>
<dbReference type="SUPFAM" id="SSF49313">
    <property type="entry name" value="Cadherin-like"/>
    <property type="match status" value="1"/>
</dbReference>
<name>A0A936F4M9_9BACT</name>
<dbReference type="InterPro" id="IPR013783">
    <property type="entry name" value="Ig-like_fold"/>
</dbReference>
<dbReference type="Gene3D" id="2.60.40.10">
    <property type="entry name" value="Immunoglobulins"/>
    <property type="match status" value="1"/>
</dbReference>
<feature type="non-terminal residue" evidence="1">
    <location>
        <position position="216"/>
    </location>
</feature>
<evidence type="ECO:0000313" key="1">
    <source>
        <dbReference type="EMBL" id="MBK8574049.1"/>
    </source>
</evidence>
<dbReference type="GO" id="GO:0005509">
    <property type="term" value="F:calcium ion binding"/>
    <property type="evidence" value="ECO:0007669"/>
    <property type="project" value="InterPro"/>
</dbReference>
<reference evidence="1 2" key="1">
    <citation type="submission" date="2020-10" db="EMBL/GenBank/DDBJ databases">
        <title>Connecting structure to function with the recovery of over 1000 high-quality activated sludge metagenome-assembled genomes encoding full-length rRNA genes using long-read sequencing.</title>
        <authorList>
            <person name="Singleton C.M."/>
            <person name="Petriglieri F."/>
            <person name="Kristensen J.M."/>
            <person name="Kirkegaard R.H."/>
            <person name="Michaelsen T.Y."/>
            <person name="Andersen M.H."/>
            <person name="Karst S.M."/>
            <person name="Dueholm M.S."/>
            <person name="Nielsen P.H."/>
            <person name="Albertsen M."/>
        </authorList>
    </citation>
    <scope>NUCLEOTIDE SEQUENCE [LARGE SCALE GENOMIC DNA]</scope>
    <source>
        <strain evidence="1">OdNE_18-Q3-R46-58_MAXAC.008</strain>
    </source>
</reference>
<dbReference type="InterPro" id="IPR015919">
    <property type="entry name" value="Cadherin-like_sf"/>
</dbReference>
<protein>
    <submittedName>
        <fullName evidence="1">Ig domain-containing protein</fullName>
    </submittedName>
</protein>
<comment type="caution">
    <text evidence="1">The sequence shown here is derived from an EMBL/GenBank/DDBJ whole genome shotgun (WGS) entry which is preliminary data.</text>
</comment>
<evidence type="ECO:0000313" key="2">
    <source>
        <dbReference type="Proteomes" id="UP000709959"/>
    </source>
</evidence>
<dbReference type="Pfam" id="PF05345">
    <property type="entry name" value="He_PIG"/>
    <property type="match status" value="1"/>
</dbReference>
<proteinExistence type="predicted"/>
<dbReference type="AlphaFoldDB" id="A0A936F4M9"/>
<sequence>MTSGSGKKDSKTVTVTVVAAPSGLTYTHEDATYYAGVRITDNPVATITGGAPITYTVDPALPSGLTLNPATGAISGTPAAEKAQGTYTVTATNAVITRSTTRDIKITVAATPLSFSASPTNLAPGSSTVLTWDANSVPGIFSAVTITATPADITLPATFTLAGTANVTPLVTTTYTLTATPTGGGAAVTKTADVTVGSAPVRFTSFTATPTTVTLG</sequence>
<dbReference type="Proteomes" id="UP000709959">
    <property type="component" value="Unassembled WGS sequence"/>
</dbReference>